<gene>
    <name evidence="1" type="ORF">TSPI_02648</name>
</gene>
<proteinExistence type="predicted"/>
<dbReference type="Proteomes" id="UP001558632">
    <property type="component" value="Unassembled WGS sequence"/>
</dbReference>
<organism evidence="1 2">
    <name type="scientific">Trichinella spiralis</name>
    <name type="common">Trichina worm</name>
    <dbReference type="NCBI Taxonomy" id="6334"/>
    <lineage>
        <taxon>Eukaryota</taxon>
        <taxon>Metazoa</taxon>
        <taxon>Ecdysozoa</taxon>
        <taxon>Nematoda</taxon>
        <taxon>Enoplea</taxon>
        <taxon>Dorylaimia</taxon>
        <taxon>Trichinellida</taxon>
        <taxon>Trichinellidae</taxon>
        <taxon>Trichinella</taxon>
    </lineage>
</organism>
<reference evidence="1 2" key="1">
    <citation type="submission" date="2024-07" db="EMBL/GenBank/DDBJ databases">
        <title>Enhanced genomic and transcriptomic resources for Trichinella pseudospiralis and T. spiralis underpin the discovery of pronounced molecular differences between stages and species.</title>
        <authorList>
            <person name="Pasi K.K."/>
            <person name="La Rosa G."/>
            <person name="Gomez-Morales M.A."/>
            <person name="Tosini F."/>
            <person name="Sumanam S."/>
            <person name="Young N.D."/>
            <person name="Chang B.C."/>
            <person name="Robin G.B."/>
        </authorList>
    </citation>
    <scope>NUCLEOTIDE SEQUENCE [LARGE SCALE GENOMIC DNA]</scope>
    <source>
        <strain evidence="1">ISS534</strain>
    </source>
</reference>
<sequence length="161" mass="18179">MNFLNQSNNSNFAGQRIFSFFSLQVIEATLRSRLLSLSSSLLTSFRITVIHDTSKQPVAFLPFPHHALMGRASHSTTMPLFHLFCPEKSVSGRRHFNSACLAGTNYCFQIWLNTKYHRGKTGINGQILVMQTAVCCQVLTCSSQHKITNAHIRKSFKQKQS</sequence>
<comment type="caution">
    <text evidence="1">The sequence shown here is derived from an EMBL/GenBank/DDBJ whole genome shotgun (WGS) entry which is preliminary data.</text>
</comment>
<protein>
    <submittedName>
        <fullName evidence="1">Ras guanine nucleotide exchange factor</fullName>
    </submittedName>
</protein>
<name>A0ABR3KKS9_TRISP</name>
<dbReference type="EMBL" id="JBEUSY010000254">
    <property type="protein sequence ID" value="KAL1240898.1"/>
    <property type="molecule type" value="Genomic_DNA"/>
</dbReference>
<evidence type="ECO:0000313" key="2">
    <source>
        <dbReference type="Proteomes" id="UP001558632"/>
    </source>
</evidence>
<evidence type="ECO:0000313" key="1">
    <source>
        <dbReference type="EMBL" id="KAL1240898.1"/>
    </source>
</evidence>
<keyword evidence="2" id="KW-1185">Reference proteome</keyword>
<accession>A0ABR3KKS9</accession>